<proteinExistence type="predicted"/>
<keyword evidence="4" id="KW-1185">Reference proteome</keyword>
<organism evidence="3 4">
    <name type="scientific">Brunnivagina elsteri CCALA 953</name>
    <dbReference type="NCBI Taxonomy" id="987040"/>
    <lineage>
        <taxon>Bacteria</taxon>
        <taxon>Bacillati</taxon>
        <taxon>Cyanobacteriota</taxon>
        <taxon>Cyanophyceae</taxon>
        <taxon>Nostocales</taxon>
        <taxon>Calotrichaceae</taxon>
        <taxon>Brunnivagina</taxon>
    </lineage>
</organism>
<evidence type="ECO:0000256" key="1">
    <source>
        <dbReference type="SAM" id="Coils"/>
    </source>
</evidence>
<reference evidence="3 4" key="1">
    <citation type="submission" date="2017-08" db="EMBL/GenBank/DDBJ databases">
        <title>Draft genome sequence of filamentous cyanobacterium Calothrix elsteri CCALA 953.</title>
        <authorList>
            <person name="Gagunashvili A.N."/>
            <person name="Elster J."/>
            <person name="Andresson O.S."/>
        </authorList>
    </citation>
    <scope>NUCLEOTIDE SEQUENCE [LARGE SCALE GENOMIC DNA]</scope>
    <source>
        <strain evidence="3 4">CCALA 953</strain>
    </source>
</reference>
<comment type="caution">
    <text evidence="3">The sequence shown here is derived from an EMBL/GenBank/DDBJ whole genome shotgun (WGS) entry which is preliminary data.</text>
</comment>
<protein>
    <submittedName>
        <fullName evidence="3">Uncharacterized protein</fullName>
    </submittedName>
</protein>
<evidence type="ECO:0000256" key="2">
    <source>
        <dbReference type="SAM" id="MobiDB-lite"/>
    </source>
</evidence>
<feature type="compositionally biased region" description="Pro residues" evidence="2">
    <location>
        <begin position="237"/>
        <end position="250"/>
    </location>
</feature>
<dbReference type="AlphaFoldDB" id="A0A2A2TI76"/>
<dbReference type="Proteomes" id="UP000218238">
    <property type="component" value="Unassembled WGS sequence"/>
</dbReference>
<evidence type="ECO:0000313" key="4">
    <source>
        <dbReference type="Proteomes" id="UP000218238"/>
    </source>
</evidence>
<accession>A0A2A2TI76</accession>
<dbReference type="EMBL" id="NTFS01000145">
    <property type="protein sequence ID" value="PAX53391.1"/>
    <property type="molecule type" value="Genomic_DNA"/>
</dbReference>
<feature type="coiled-coil region" evidence="1">
    <location>
        <begin position="379"/>
        <end position="472"/>
    </location>
</feature>
<dbReference type="OrthoDB" id="495992at2"/>
<sequence>MTQQQVIGTVQLDTKAHSHDKFEQHIEEKVLQTVPFALGYTFDYDRFTKPDLQAKAKSTLGNFFGFVRQTFDGLIEIGRSLQDFYFDCLAFCPNGKKVFSEWLASPDFGASRYIAQSAIEISTWFDKLPPKIQRLIRQNVQNWSVSALRQLTKVSHDLVKELVRSGKKTAAQVKKEFGSENNSQVAVRNSQLTANSELRIANCYPLSLSRSQTPTYDSSQEGERGRQGEGGKSNHIPPLPHSSIPPLPAPELFPGMRIVVKEENTGWNGSSGIIMSNQEGNFWVLLDHTIAQGMEVKHLLKAHQIELEAQQLITKSTNQELLTPVQVEQKIAEALAQRDREKAESEQGRFVEIRDAALQAAKREIQANQENSQAIALKNQNLLEQLAAREDEVRSLQTLQTRNQQLEQRITELEKALEHSSNDNWGNTLNNQAARVVNKELEKTIEPLMQEVDRLNNVLSQKEQELAQIQTSNGQESDAVLAEFGEIGEKFGWSGWSSRGYRAASGMLCTGIGAIAQFITDLKSSSPSYQQQEIAF</sequence>
<name>A0A2A2TI76_9CYAN</name>
<keyword evidence="1" id="KW-0175">Coiled coil</keyword>
<evidence type="ECO:0000313" key="3">
    <source>
        <dbReference type="EMBL" id="PAX53391.1"/>
    </source>
</evidence>
<gene>
    <name evidence="3" type="ORF">CK510_14190</name>
</gene>
<feature type="compositionally biased region" description="Polar residues" evidence="2">
    <location>
        <begin position="210"/>
        <end position="219"/>
    </location>
</feature>
<feature type="region of interest" description="Disordered" evidence="2">
    <location>
        <begin position="210"/>
        <end position="250"/>
    </location>
</feature>
<dbReference type="RefSeq" id="WP_095722318.1">
    <property type="nucleotide sequence ID" value="NZ_NTFS01000145.1"/>
</dbReference>